<sequence>MKKKIGAITIGQSPRTDVVPEIKAVVGNNIEILEAGALDGLTKDEIDRFIIEKDDYILVSKLRDGSSVKFAERNILERLQKCIYELEDNGAEIIVFICTGCFPDVFKSRKLLIYPQKILHSVVPKISNNKIGIFTPVKDQIKQCYEKWSESGKHIEVVSASPYGDIDKIREAAFSMKEKDVDIIVMDCIGYNMKMKVMVREITGKPVILPRTLVGRIVAEMFD</sequence>
<dbReference type="EMBL" id="PVXP01000019">
    <property type="protein sequence ID" value="PRR85341.1"/>
    <property type="molecule type" value="Genomic_DNA"/>
</dbReference>
<organism evidence="1 2">
    <name type="scientific">Clostridium luticellarii</name>
    <dbReference type="NCBI Taxonomy" id="1691940"/>
    <lineage>
        <taxon>Bacteria</taxon>
        <taxon>Bacillati</taxon>
        <taxon>Bacillota</taxon>
        <taxon>Clostridia</taxon>
        <taxon>Eubacteriales</taxon>
        <taxon>Clostridiaceae</taxon>
        <taxon>Clostridium</taxon>
    </lineage>
</organism>
<evidence type="ECO:0000313" key="1">
    <source>
        <dbReference type="EMBL" id="PRR85341.1"/>
    </source>
</evidence>
<dbReference type="InterPro" id="IPR010843">
    <property type="entry name" value="Uncharacterised_AroM"/>
</dbReference>
<dbReference type="RefSeq" id="WP_106009313.1">
    <property type="nucleotide sequence ID" value="NZ_JALCPJ010000053.1"/>
</dbReference>
<comment type="caution">
    <text evidence="1">The sequence shown here is derived from an EMBL/GenBank/DDBJ whole genome shotgun (WGS) entry which is preliminary data.</text>
</comment>
<keyword evidence="2" id="KW-1185">Reference proteome</keyword>
<proteinExistence type="predicted"/>
<evidence type="ECO:0000313" key="2">
    <source>
        <dbReference type="Proteomes" id="UP000237798"/>
    </source>
</evidence>
<gene>
    <name evidence="1" type="ORF">CLLU_17170</name>
</gene>
<dbReference type="NCBIfam" id="NF007788">
    <property type="entry name" value="PRK10481.1"/>
    <property type="match status" value="1"/>
</dbReference>
<reference evidence="1 2" key="1">
    <citation type="submission" date="2018-03" db="EMBL/GenBank/DDBJ databases">
        <title>Genome sequence of Clostridium luticellarii DSM 29923.</title>
        <authorList>
            <person name="Poehlein A."/>
            <person name="Daniel R."/>
        </authorList>
    </citation>
    <scope>NUCLEOTIDE SEQUENCE [LARGE SCALE GENOMIC DNA]</scope>
    <source>
        <strain evidence="1 2">DSM 29923</strain>
    </source>
</reference>
<dbReference type="Proteomes" id="UP000237798">
    <property type="component" value="Unassembled WGS sequence"/>
</dbReference>
<accession>A0A2T0BN92</accession>
<dbReference type="OrthoDB" id="9798683at2"/>
<name>A0A2T0BN92_9CLOT</name>
<protein>
    <recommendedName>
        <fullName evidence="3">AroM protein</fullName>
    </recommendedName>
</protein>
<dbReference type="AlphaFoldDB" id="A0A2T0BN92"/>
<evidence type="ECO:0008006" key="3">
    <source>
        <dbReference type="Google" id="ProtNLM"/>
    </source>
</evidence>
<dbReference type="Pfam" id="PF07302">
    <property type="entry name" value="AroM"/>
    <property type="match status" value="1"/>
</dbReference>